<feature type="transmembrane region" description="Helical" evidence="9">
    <location>
        <begin position="189"/>
        <end position="208"/>
    </location>
</feature>
<dbReference type="InterPro" id="IPR000715">
    <property type="entry name" value="Glycosyl_transferase_4"/>
</dbReference>
<dbReference type="RefSeq" id="WP_145082774.1">
    <property type="nucleotide sequence ID" value="NZ_CP036298.1"/>
</dbReference>
<keyword evidence="7" id="KW-0460">Magnesium</keyword>
<accession>A0A518GDD2</accession>
<dbReference type="Pfam" id="PF00953">
    <property type="entry name" value="Glycos_transf_4"/>
    <property type="match status" value="1"/>
</dbReference>
<dbReference type="AlphaFoldDB" id="A0A518GDD2"/>
<feature type="binding site" evidence="7">
    <location>
        <position position="159"/>
    </location>
    <ligand>
        <name>Mg(2+)</name>
        <dbReference type="ChEBI" id="CHEBI:18420"/>
    </ligand>
</feature>
<evidence type="ECO:0000256" key="7">
    <source>
        <dbReference type="PIRSR" id="PIRSR600715-1"/>
    </source>
</evidence>
<dbReference type="GO" id="GO:0005886">
    <property type="term" value="C:plasma membrane"/>
    <property type="evidence" value="ECO:0007669"/>
    <property type="project" value="UniProtKB-SubCell"/>
</dbReference>
<dbReference type="EC" id="2.7.8.33" evidence="10"/>
<gene>
    <name evidence="10" type="ORF">Q31a_49420</name>
</gene>
<feature type="transmembrane region" description="Helical" evidence="9">
    <location>
        <begin position="296"/>
        <end position="316"/>
    </location>
</feature>
<evidence type="ECO:0000256" key="3">
    <source>
        <dbReference type="ARBA" id="ARBA00022679"/>
    </source>
</evidence>
<comment type="cofactor">
    <cofactor evidence="7">
        <name>Mg(2+)</name>
        <dbReference type="ChEBI" id="CHEBI:18420"/>
    </cofactor>
</comment>
<evidence type="ECO:0000256" key="4">
    <source>
        <dbReference type="ARBA" id="ARBA00022692"/>
    </source>
</evidence>
<dbReference type="CDD" id="cd06853">
    <property type="entry name" value="GT_WecA_like"/>
    <property type="match status" value="1"/>
</dbReference>
<keyword evidence="5 9" id="KW-1133">Transmembrane helix</keyword>
<keyword evidence="3 10" id="KW-0808">Transferase</keyword>
<evidence type="ECO:0000256" key="8">
    <source>
        <dbReference type="SAM" id="MobiDB-lite"/>
    </source>
</evidence>
<dbReference type="Proteomes" id="UP000318017">
    <property type="component" value="Chromosome"/>
</dbReference>
<keyword evidence="7" id="KW-0479">Metal-binding</keyword>
<evidence type="ECO:0000313" key="10">
    <source>
        <dbReference type="EMBL" id="QDV26568.1"/>
    </source>
</evidence>
<evidence type="ECO:0000313" key="11">
    <source>
        <dbReference type="Proteomes" id="UP000318017"/>
    </source>
</evidence>
<feature type="region of interest" description="Disordered" evidence="8">
    <location>
        <begin position="489"/>
        <end position="512"/>
    </location>
</feature>
<feature type="transmembrane region" description="Helical" evidence="9">
    <location>
        <begin position="246"/>
        <end position="265"/>
    </location>
</feature>
<feature type="transmembrane region" description="Helical" evidence="9">
    <location>
        <begin position="215"/>
        <end position="234"/>
    </location>
</feature>
<dbReference type="PANTHER" id="PTHR22926:SF3">
    <property type="entry name" value="UNDECAPRENYL-PHOSPHATE ALPHA-N-ACETYLGLUCOSAMINYL 1-PHOSPHATE TRANSFERASE"/>
    <property type="match status" value="1"/>
</dbReference>
<feature type="transmembrane region" description="Helical" evidence="9">
    <location>
        <begin position="6"/>
        <end position="25"/>
    </location>
</feature>
<sequence>MLELSLVFIASFLLSVVLTPLVRQFAIRFGIVDHPDGHRKLHGRVIARAGGTAVLFSVLIVGGIAATSFDLSLLKITHITPYLALLSAMVGIWLLGLADDIWTLRGRQKLLGQTVLAAMLVLAGFKIGSLQIFGNQIELGLLAIPLSILWLLMTTNALNLIDGSDGLCSTLGAVICGALGVLASVNHNFAESVIAFAFCGALIGFLVFNFPPASIFLGDSGSLLVGMVTGALAIRCSLKGPATVAFLAPLAILSLPLLDSCMAIIRRKLTGRSIYTTDRAHMHHTLKNRGLGDRSLLVIVAVLSLITASGALAGQIFGRDWIAPLSVLVVFAMLVTTKAFGYAEVVLMMRKASQFAGSMLQPVEGIDSGRERTVHLQGTRQWESTWQSLVEFADTEGLCKVHMDLNVPWLEEGFHGTWHRLKMPDRAERWTASLPLHFSGRIAGRIDLAGPTESGDSIGVIGKTIEFVEELIPQIELVLSPSLVLPEASRPTDSESLESPQLAVPGVPTLRG</sequence>
<feature type="transmembrane region" description="Helical" evidence="9">
    <location>
        <begin position="322"/>
        <end position="343"/>
    </location>
</feature>
<dbReference type="OrthoDB" id="9783652at2"/>
<comment type="subcellular location">
    <subcellularLocation>
        <location evidence="1">Cell membrane</location>
        <topology evidence="1">Multi-pass membrane protein</topology>
    </subcellularLocation>
</comment>
<dbReference type="KEGG" id="ahel:Q31a_49420"/>
<keyword evidence="11" id="KW-1185">Reference proteome</keyword>
<feature type="transmembrane region" description="Helical" evidence="9">
    <location>
        <begin position="139"/>
        <end position="159"/>
    </location>
</feature>
<keyword evidence="6 9" id="KW-0472">Membrane</keyword>
<organism evidence="10 11">
    <name type="scientific">Aureliella helgolandensis</name>
    <dbReference type="NCBI Taxonomy" id="2527968"/>
    <lineage>
        <taxon>Bacteria</taxon>
        <taxon>Pseudomonadati</taxon>
        <taxon>Planctomycetota</taxon>
        <taxon>Planctomycetia</taxon>
        <taxon>Pirellulales</taxon>
        <taxon>Pirellulaceae</taxon>
        <taxon>Aureliella</taxon>
    </lineage>
</organism>
<feature type="transmembrane region" description="Helical" evidence="9">
    <location>
        <begin position="45"/>
        <end position="67"/>
    </location>
</feature>
<dbReference type="GO" id="GO:0036380">
    <property type="term" value="F:UDP-N-acetylglucosamine-undecaprenyl-phosphate N-acetylglucosaminephosphotransferase activity"/>
    <property type="evidence" value="ECO:0007669"/>
    <property type="project" value="UniProtKB-EC"/>
</dbReference>
<dbReference type="GO" id="GO:0046872">
    <property type="term" value="F:metal ion binding"/>
    <property type="evidence" value="ECO:0007669"/>
    <property type="project" value="UniProtKB-KW"/>
</dbReference>
<dbReference type="GO" id="GO:0009103">
    <property type="term" value="P:lipopolysaccharide biosynthetic process"/>
    <property type="evidence" value="ECO:0007669"/>
    <property type="project" value="TreeGrafter"/>
</dbReference>
<evidence type="ECO:0000256" key="9">
    <source>
        <dbReference type="SAM" id="Phobius"/>
    </source>
</evidence>
<evidence type="ECO:0000256" key="1">
    <source>
        <dbReference type="ARBA" id="ARBA00004651"/>
    </source>
</evidence>
<evidence type="ECO:0000256" key="2">
    <source>
        <dbReference type="ARBA" id="ARBA00022475"/>
    </source>
</evidence>
<feature type="transmembrane region" description="Helical" evidence="9">
    <location>
        <begin position="110"/>
        <end position="133"/>
    </location>
</feature>
<feature type="transmembrane region" description="Helical" evidence="9">
    <location>
        <begin position="79"/>
        <end position="98"/>
    </location>
</feature>
<proteinExistence type="predicted"/>
<keyword evidence="2" id="KW-1003">Cell membrane</keyword>
<dbReference type="GO" id="GO:0044038">
    <property type="term" value="P:cell wall macromolecule biosynthetic process"/>
    <property type="evidence" value="ECO:0007669"/>
    <property type="project" value="TreeGrafter"/>
</dbReference>
<dbReference type="PANTHER" id="PTHR22926">
    <property type="entry name" value="PHOSPHO-N-ACETYLMURAMOYL-PENTAPEPTIDE-TRANSFERASE"/>
    <property type="match status" value="1"/>
</dbReference>
<evidence type="ECO:0000256" key="6">
    <source>
        <dbReference type="ARBA" id="ARBA00023136"/>
    </source>
</evidence>
<dbReference type="GO" id="GO:0071555">
    <property type="term" value="P:cell wall organization"/>
    <property type="evidence" value="ECO:0007669"/>
    <property type="project" value="TreeGrafter"/>
</dbReference>
<feature type="binding site" evidence="7">
    <location>
        <position position="219"/>
    </location>
    <ligand>
        <name>Mg(2+)</name>
        <dbReference type="ChEBI" id="CHEBI:18420"/>
    </ligand>
</feature>
<keyword evidence="4 9" id="KW-0812">Transmembrane</keyword>
<feature type="transmembrane region" description="Helical" evidence="9">
    <location>
        <begin position="166"/>
        <end position="183"/>
    </location>
</feature>
<dbReference type="EMBL" id="CP036298">
    <property type="protein sequence ID" value="QDV26568.1"/>
    <property type="molecule type" value="Genomic_DNA"/>
</dbReference>
<evidence type="ECO:0000256" key="5">
    <source>
        <dbReference type="ARBA" id="ARBA00022989"/>
    </source>
</evidence>
<name>A0A518GDD2_9BACT</name>
<protein>
    <submittedName>
        <fullName evidence="10">WecA-like glycosyltransferase</fullName>
        <ecNumber evidence="10">2.7.8.33</ecNumber>
    </submittedName>
</protein>
<reference evidence="10 11" key="1">
    <citation type="submission" date="2019-02" db="EMBL/GenBank/DDBJ databases">
        <title>Deep-cultivation of Planctomycetes and their phenomic and genomic characterization uncovers novel biology.</title>
        <authorList>
            <person name="Wiegand S."/>
            <person name="Jogler M."/>
            <person name="Boedeker C."/>
            <person name="Pinto D."/>
            <person name="Vollmers J."/>
            <person name="Rivas-Marin E."/>
            <person name="Kohn T."/>
            <person name="Peeters S.H."/>
            <person name="Heuer A."/>
            <person name="Rast P."/>
            <person name="Oberbeckmann S."/>
            <person name="Bunk B."/>
            <person name="Jeske O."/>
            <person name="Meyerdierks A."/>
            <person name="Storesund J.E."/>
            <person name="Kallscheuer N."/>
            <person name="Luecker S."/>
            <person name="Lage O.M."/>
            <person name="Pohl T."/>
            <person name="Merkel B.J."/>
            <person name="Hornburger P."/>
            <person name="Mueller R.-W."/>
            <person name="Bruemmer F."/>
            <person name="Labrenz M."/>
            <person name="Spormann A.M."/>
            <person name="Op den Camp H."/>
            <person name="Overmann J."/>
            <person name="Amann R."/>
            <person name="Jetten M.S.M."/>
            <person name="Mascher T."/>
            <person name="Medema M.H."/>
            <person name="Devos D.P."/>
            <person name="Kaster A.-K."/>
            <person name="Ovreas L."/>
            <person name="Rohde M."/>
            <person name="Galperin M.Y."/>
            <person name="Jogler C."/>
        </authorList>
    </citation>
    <scope>NUCLEOTIDE SEQUENCE [LARGE SCALE GENOMIC DNA]</scope>
    <source>
        <strain evidence="10 11">Q31a</strain>
    </source>
</reference>